<protein>
    <submittedName>
        <fullName evidence="1">Uncharacterized protein</fullName>
    </submittedName>
</protein>
<proteinExistence type="predicted"/>
<dbReference type="EMBL" id="HACA01026867">
    <property type="protein sequence ID" value="CDW44228.1"/>
    <property type="molecule type" value="Transcribed_RNA"/>
</dbReference>
<accession>A0A0K2V136</accession>
<reference evidence="1" key="1">
    <citation type="submission" date="2014-05" db="EMBL/GenBank/DDBJ databases">
        <authorList>
            <person name="Chronopoulou M."/>
        </authorList>
    </citation>
    <scope>NUCLEOTIDE SEQUENCE</scope>
    <source>
        <tissue evidence="1">Whole organism</tissue>
    </source>
</reference>
<name>A0A0K2V136_LEPSM</name>
<sequence length="37" mass="3803">MGIGPFVSRSNGLEAGEDTVGSEVVSLDAIDGANFKY</sequence>
<evidence type="ECO:0000313" key="1">
    <source>
        <dbReference type="EMBL" id="CDW44228.1"/>
    </source>
</evidence>
<dbReference type="AlphaFoldDB" id="A0A0K2V136"/>
<organism evidence="1">
    <name type="scientific">Lepeophtheirus salmonis</name>
    <name type="common">Salmon louse</name>
    <name type="synonym">Caligus salmonis</name>
    <dbReference type="NCBI Taxonomy" id="72036"/>
    <lineage>
        <taxon>Eukaryota</taxon>
        <taxon>Metazoa</taxon>
        <taxon>Ecdysozoa</taxon>
        <taxon>Arthropoda</taxon>
        <taxon>Crustacea</taxon>
        <taxon>Multicrustacea</taxon>
        <taxon>Hexanauplia</taxon>
        <taxon>Copepoda</taxon>
        <taxon>Siphonostomatoida</taxon>
        <taxon>Caligidae</taxon>
        <taxon>Lepeophtheirus</taxon>
    </lineage>
</organism>